<evidence type="ECO:0000256" key="9">
    <source>
        <dbReference type="ARBA" id="ARBA00023172"/>
    </source>
</evidence>
<dbReference type="GO" id="GO:0006310">
    <property type="term" value="P:DNA recombination"/>
    <property type="evidence" value="ECO:0007669"/>
    <property type="project" value="UniProtKB-UniRule"/>
</dbReference>
<evidence type="ECO:0000313" key="18">
    <source>
        <dbReference type="EMBL" id="CCF99268.1"/>
    </source>
</evidence>
<evidence type="ECO:0000256" key="4">
    <source>
        <dbReference type="ARBA" id="ARBA00022763"/>
    </source>
</evidence>
<keyword evidence="6 15" id="KW-0347">Helicase</keyword>
<keyword evidence="7 15" id="KW-0067">ATP-binding</keyword>
<keyword evidence="4 15" id="KW-0227">DNA damage</keyword>
<dbReference type="SUPFAM" id="SSF50249">
    <property type="entry name" value="Nucleic acid-binding proteins"/>
    <property type="match status" value="1"/>
</dbReference>
<dbReference type="GO" id="GO:0016887">
    <property type="term" value="F:ATP hydrolysis activity"/>
    <property type="evidence" value="ECO:0007669"/>
    <property type="project" value="RHEA"/>
</dbReference>
<evidence type="ECO:0000256" key="13">
    <source>
        <dbReference type="ARBA" id="ARBA00034808"/>
    </source>
</evidence>
<dbReference type="PROSITE" id="PS51194">
    <property type="entry name" value="HELICASE_CTER"/>
    <property type="match status" value="1"/>
</dbReference>
<dbReference type="CDD" id="cd17992">
    <property type="entry name" value="DEXHc_RecG"/>
    <property type="match status" value="1"/>
</dbReference>
<keyword evidence="11" id="KW-0413">Isomerase</keyword>
<gene>
    <name evidence="18" type="primary">recG</name>
    <name evidence="18" type="ORF">VIS_S3AVA40014</name>
</gene>
<dbReference type="InterPro" id="IPR004609">
    <property type="entry name" value="ATP-dep_DNA_helicase_RecG"/>
</dbReference>
<sequence length="705" mass="80652">MSTSNANFLDTPIEFLKGVGPKKAEALQKELRVFTFRDLLFHFPFRYEDRTKFALAKEVSQEGQIVQLKASIVSVEVIKGKRSSRTQAIAKDASGFINLIWFQGGKWIAENLKTDYEYVIYGKVSLYGSRKTIAHPELSLANEVSTLNKTYIPVYSSTEKLDRMGLDSKARRKLCQGILGKLTENQFQDNLSEYIISKLKLCTRYQAINWIHFPETEEQRQAAINRLKFEELFFMQLRMLQNKELRKKKLVGAVFESVGEHFLNFYNNILPFELTGAQKRVIKEVRADMGKGFQMNRLLQGDVGSGKTIVAILSMLIAIDNGYQCCLMAPTQILAQQHYSGILEMLQGTGLQVNFLTGSIKSKKRRQTLEALKDGSLDIIIGTHALIEDKVIFDNLGLAIIDEQHRFGVVQRAKLWNKNSRVAPHVLVMTATPIPRTLAMTVYGDLDVSIIDELPPGRKDIKTIHRYDPHRPKLIQFMREQIKLGRQIYVVYPLIEESAKLDLANLDMGYEYLRQYFMPPDFQISVVHGRMKAKEKDFEMQRFVERKTQIMVATTVIEVGVNVPNASVMVIENTERFGLSQLHQLRGRVGRGAEQSYCILMSSYKLSKMGKERINTMVRTNNGFEIAEADLKLRGPGDMMGTQQSGALDFRLVNIIQDNKILLVARHIAEQIIEEDPYFQNPENTNLNKYLAKVRLRDRNWGRIS</sequence>
<dbReference type="AlphaFoldDB" id="H6RE07"/>
<evidence type="ECO:0000256" key="8">
    <source>
        <dbReference type="ARBA" id="ARBA00023125"/>
    </source>
</evidence>
<organism evidence="18">
    <name type="scientific">uncultured Flavobacteriia bacterium</name>
    <dbReference type="NCBI Taxonomy" id="212695"/>
    <lineage>
        <taxon>Bacteria</taxon>
        <taxon>Pseudomonadati</taxon>
        <taxon>Bacteroidota</taxon>
        <taxon>Flavobacteriia</taxon>
        <taxon>environmental samples</taxon>
    </lineage>
</organism>
<reference evidence="18" key="1">
    <citation type="journal article" date="2012" name="Environ. Microbiol.">
        <title>Genomic content of uncultured Bacteroidetes from contrasting oceanic provinces in the North Atlantic Ocean.</title>
        <authorList>
            <person name="Gomez-Pereira P.R."/>
            <person name="Schuler M."/>
            <person name="Fuchs B.M."/>
            <person name="Bennke C."/>
            <person name="Teeling H."/>
            <person name="Waldmann J."/>
            <person name="Richter M."/>
            <person name="Barbe V."/>
            <person name="Bataille E."/>
            <person name="Glockner F.O."/>
            <person name="Amann R."/>
        </authorList>
    </citation>
    <scope>NUCLEOTIDE SEQUENCE</scope>
</reference>
<evidence type="ECO:0000256" key="7">
    <source>
        <dbReference type="ARBA" id="ARBA00022840"/>
    </source>
</evidence>
<dbReference type="EC" id="5.6.2.4" evidence="13 15"/>
<evidence type="ECO:0000256" key="14">
    <source>
        <dbReference type="ARBA" id="ARBA00048988"/>
    </source>
</evidence>
<dbReference type="SUPFAM" id="SSF52540">
    <property type="entry name" value="P-loop containing nucleoside triphosphate hydrolases"/>
    <property type="match status" value="2"/>
</dbReference>
<evidence type="ECO:0000256" key="6">
    <source>
        <dbReference type="ARBA" id="ARBA00022806"/>
    </source>
</evidence>
<dbReference type="SMART" id="SM00490">
    <property type="entry name" value="HELICc"/>
    <property type="match status" value="1"/>
</dbReference>
<dbReference type="GO" id="GO:0043138">
    <property type="term" value="F:3'-5' DNA helicase activity"/>
    <property type="evidence" value="ECO:0007669"/>
    <property type="project" value="UniProtKB-EC"/>
</dbReference>
<dbReference type="InterPro" id="IPR001650">
    <property type="entry name" value="Helicase_C-like"/>
</dbReference>
<comment type="similarity">
    <text evidence="1 15">Belongs to the helicase family. RecG subfamily.</text>
</comment>
<proteinExistence type="inferred from homology"/>
<evidence type="ECO:0000256" key="5">
    <source>
        <dbReference type="ARBA" id="ARBA00022801"/>
    </source>
</evidence>
<dbReference type="Pfam" id="PF00270">
    <property type="entry name" value="DEAD"/>
    <property type="match status" value="1"/>
</dbReference>
<evidence type="ECO:0000256" key="10">
    <source>
        <dbReference type="ARBA" id="ARBA00023204"/>
    </source>
</evidence>
<dbReference type="InterPro" id="IPR033454">
    <property type="entry name" value="RecG_wedge"/>
</dbReference>
<dbReference type="GO" id="GO:0006281">
    <property type="term" value="P:DNA repair"/>
    <property type="evidence" value="ECO:0007669"/>
    <property type="project" value="UniProtKB-UniRule"/>
</dbReference>
<reference evidence="18" key="2">
    <citation type="submission" date="2012-02" db="EMBL/GenBank/DDBJ databases">
        <authorList>
            <person name="Genoscope - CEA"/>
        </authorList>
    </citation>
    <scope>NUCLEOTIDE SEQUENCE</scope>
</reference>
<dbReference type="CDD" id="cd04488">
    <property type="entry name" value="RecG_wedge_OBF"/>
    <property type="match status" value="1"/>
</dbReference>
<dbReference type="InterPro" id="IPR027417">
    <property type="entry name" value="P-loop_NTPase"/>
</dbReference>
<dbReference type="InterPro" id="IPR012340">
    <property type="entry name" value="NA-bd_OB-fold"/>
</dbReference>
<dbReference type="InterPro" id="IPR047112">
    <property type="entry name" value="RecG/Mfd"/>
</dbReference>
<dbReference type="Pfam" id="PF00271">
    <property type="entry name" value="Helicase_C"/>
    <property type="match status" value="1"/>
</dbReference>
<dbReference type="SMART" id="SM00487">
    <property type="entry name" value="DEXDc"/>
    <property type="match status" value="1"/>
</dbReference>
<keyword evidence="8" id="KW-0238">DNA-binding</keyword>
<dbReference type="Gene3D" id="3.40.50.300">
    <property type="entry name" value="P-loop containing nucleotide triphosphate hydrolases"/>
    <property type="match status" value="2"/>
</dbReference>
<dbReference type="NCBIfam" id="TIGR00643">
    <property type="entry name" value="recG"/>
    <property type="match status" value="1"/>
</dbReference>
<comment type="function">
    <text evidence="15">Plays a critical role in recombination and DNA repair. Helps process Holliday junction intermediates to mature products by catalyzing branch migration. Has replication fork regression activity, unwinds stalled or blocked replication forks to make a HJ that can be resolved. Has a DNA unwinding activity characteristic of a DNA helicase with 3'-5' polarity.</text>
</comment>
<keyword evidence="5 15" id="KW-0378">Hydrolase</keyword>
<accession>H6RE07</accession>
<protein>
    <recommendedName>
        <fullName evidence="2 15">ATP-dependent DNA helicase RecG</fullName>
        <ecNumber evidence="13 15">5.6.2.4</ecNumber>
    </recommendedName>
</protein>
<dbReference type="PANTHER" id="PTHR47964:SF1">
    <property type="entry name" value="ATP-DEPENDENT DNA HELICASE HOMOLOG RECG, CHLOROPLASTIC"/>
    <property type="match status" value="1"/>
</dbReference>
<dbReference type="Pfam" id="PF19833">
    <property type="entry name" value="RecG_dom3_C"/>
    <property type="match status" value="1"/>
</dbReference>
<evidence type="ECO:0000256" key="3">
    <source>
        <dbReference type="ARBA" id="ARBA00022741"/>
    </source>
</evidence>
<keyword evidence="3 15" id="KW-0547">Nucleotide-binding</keyword>
<keyword evidence="9 15" id="KW-0233">DNA recombination</keyword>
<feature type="domain" description="Helicase ATP-binding" evidence="16">
    <location>
        <begin position="288"/>
        <end position="451"/>
    </location>
</feature>
<evidence type="ECO:0000256" key="1">
    <source>
        <dbReference type="ARBA" id="ARBA00007504"/>
    </source>
</evidence>
<dbReference type="InterPro" id="IPR045562">
    <property type="entry name" value="RecG_dom3_C"/>
</dbReference>
<dbReference type="InterPro" id="IPR011545">
    <property type="entry name" value="DEAD/DEAH_box_helicase_dom"/>
</dbReference>
<dbReference type="PROSITE" id="PS51192">
    <property type="entry name" value="HELICASE_ATP_BIND_1"/>
    <property type="match status" value="1"/>
</dbReference>
<comment type="catalytic activity">
    <reaction evidence="14 15">
        <text>ATP + H2O = ADP + phosphate + H(+)</text>
        <dbReference type="Rhea" id="RHEA:13065"/>
        <dbReference type="ChEBI" id="CHEBI:15377"/>
        <dbReference type="ChEBI" id="CHEBI:15378"/>
        <dbReference type="ChEBI" id="CHEBI:30616"/>
        <dbReference type="ChEBI" id="CHEBI:43474"/>
        <dbReference type="ChEBI" id="CHEBI:456216"/>
        <dbReference type="EC" id="5.6.2.4"/>
    </reaction>
</comment>
<evidence type="ECO:0000259" key="17">
    <source>
        <dbReference type="PROSITE" id="PS51194"/>
    </source>
</evidence>
<dbReference type="EMBL" id="FO117575">
    <property type="protein sequence ID" value="CCF99268.1"/>
    <property type="molecule type" value="Genomic_DNA"/>
</dbReference>
<dbReference type="NCBIfam" id="NF008165">
    <property type="entry name" value="PRK10917.1-3"/>
    <property type="match status" value="1"/>
</dbReference>
<dbReference type="Gene3D" id="2.40.50.140">
    <property type="entry name" value="Nucleic acid-binding proteins"/>
    <property type="match status" value="1"/>
</dbReference>
<dbReference type="GO" id="GO:0005524">
    <property type="term" value="F:ATP binding"/>
    <property type="evidence" value="ECO:0007669"/>
    <property type="project" value="UniProtKB-KW"/>
</dbReference>
<dbReference type="GO" id="GO:0003677">
    <property type="term" value="F:DNA binding"/>
    <property type="evidence" value="ECO:0007669"/>
    <property type="project" value="UniProtKB-KW"/>
</dbReference>
<dbReference type="Pfam" id="PF17191">
    <property type="entry name" value="RecG_wedge"/>
    <property type="match status" value="1"/>
</dbReference>
<evidence type="ECO:0000256" key="15">
    <source>
        <dbReference type="RuleBase" id="RU363016"/>
    </source>
</evidence>
<dbReference type="NCBIfam" id="NF008168">
    <property type="entry name" value="PRK10917.2-2"/>
    <property type="match status" value="1"/>
</dbReference>
<evidence type="ECO:0000256" key="12">
    <source>
        <dbReference type="ARBA" id="ARBA00034617"/>
    </source>
</evidence>
<evidence type="ECO:0000256" key="11">
    <source>
        <dbReference type="ARBA" id="ARBA00023235"/>
    </source>
</evidence>
<evidence type="ECO:0000256" key="2">
    <source>
        <dbReference type="ARBA" id="ARBA00017846"/>
    </source>
</evidence>
<evidence type="ECO:0000259" key="16">
    <source>
        <dbReference type="PROSITE" id="PS51192"/>
    </source>
</evidence>
<dbReference type="InterPro" id="IPR014001">
    <property type="entry name" value="Helicase_ATP-bd"/>
</dbReference>
<comment type="catalytic activity">
    <reaction evidence="12 15">
        <text>Couples ATP hydrolysis with the unwinding of duplex DNA by translocating in the 3'-5' direction.</text>
        <dbReference type="EC" id="5.6.2.4"/>
    </reaction>
</comment>
<feature type="domain" description="Helicase C-terminal" evidence="17">
    <location>
        <begin position="473"/>
        <end position="632"/>
    </location>
</feature>
<dbReference type="PANTHER" id="PTHR47964">
    <property type="entry name" value="ATP-DEPENDENT DNA HELICASE HOMOLOG RECG, CHLOROPLASTIC"/>
    <property type="match status" value="1"/>
</dbReference>
<keyword evidence="10 15" id="KW-0234">DNA repair</keyword>
<name>H6RE07_9BACT</name>